<accession>A0A5B0RS61</accession>
<reference evidence="1 2" key="1">
    <citation type="submission" date="2019-05" db="EMBL/GenBank/DDBJ databases">
        <title>Emergence of the Ug99 lineage of the wheat stem rust pathogen through somatic hybridization.</title>
        <authorList>
            <person name="Li F."/>
            <person name="Upadhyaya N.M."/>
            <person name="Sperschneider J."/>
            <person name="Matny O."/>
            <person name="Nguyen-Phuc H."/>
            <person name="Mago R."/>
            <person name="Raley C."/>
            <person name="Miller M.E."/>
            <person name="Silverstein K.A.T."/>
            <person name="Henningsen E."/>
            <person name="Hirsch C.D."/>
            <person name="Visser B."/>
            <person name="Pretorius Z.A."/>
            <person name="Steffenson B.J."/>
            <person name="Schwessinger B."/>
            <person name="Dodds P.N."/>
            <person name="Figueroa M."/>
        </authorList>
    </citation>
    <scope>NUCLEOTIDE SEQUENCE [LARGE SCALE GENOMIC DNA]</scope>
    <source>
        <strain evidence="1 2">Ug99</strain>
    </source>
</reference>
<evidence type="ECO:0000313" key="1">
    <source>
        <dbReference type="EMBL" id="KAA1128179.1"/>
    </source>
</evidence>
<comment type="caution">
    <text evidence="1">The sequence shown here is derived from an EMBL/GenBank/DDBJ whole genome shotgun (WGS) entry which is preliminary data.</text>
</comment>
<dbReference type="Proteomes" id="UP000325313">
    <property type="component" value="Unassembled WGS sequence"/>
</dbReference>
<gene>
    <name evidence="1" type="ORF">PGTUg99_020080</name>
</gene>
<name>A0A5B0RS61_PUCGR</name>
<sequence length="184" mass="20008">MNMLLVAQSSAHQPDIINNTHSALHTKISSRNLQAAAVASLTSNFIAATDLSSCAGQTLDILCMTVQPELTAEASPWMQHSLALAQQQHQQINQSTFAPIPHTTNNNTGNPPYLPLIPNLNQLQRPLTKIDEHADPPPPGMARLQIGYVSSDFSNHPLMALFIARKSDNSLNLLNTFLVGLTQK</sequence>
<dbReference type="EMBL" id="VDEP01000144">
    <property type="protein sequence ID" value="KAA1128179.1"/>
    <property type="molecule type" value="Genomic_DNA"/>
</dbReference>
<dbReference type="AlphaFoldDB" id="A0A5B0RS61"/>
<protein>
    <submittedName>
        <fullName evidence="1">Uncharacterized protein</fullName>
    </submittedName>
</protein>
<proteinExistence type="predicted"/>
<organism evidence="1 2">
    <name type="scientific">Puccinia graminis f. sp. tritici</name>
    <dbReference type="NCBI Taxonomy" id="56615"/>
    <lineage>
        <taxon>Eukaryota</taxon>
        <taxon>Fungi</taxon>
        <taxon>Dikarya</taxon>
        <taxon>Basidiomycota</taxon>
        <taxon>Pucciniomycotina</taxon>
        <taxon>Pucciniomycetes</taxon>
        <taxon>Pucciniales</taxon>
        <taxon>Pucciniaceae</taxon>
        <taxon>Puccinia</taxon>
    </lineage>
</organism>
<evidence type="ECO:0000313" key="2">
    <source>
        <dbReference type="Proteomes" id="UP000325313"/>
    </source>
</evidence>